<dbReference type="SMART" id="SM00406">
    <property type="entry name" value="IGv"/>
    <property type="match status" value="2"/>
</dbReference>
<feature type="transmembrane region" description="Helical" evidence="12">
    <location>
        <begin position="309"/>
        <end position="326"/>
    </location>
</feature>
<dbReference type="PROSITE" id="PS50835">
    <property type="entry name" value="IG_LIKE"/>
    <property type="match status" value="2"/>
</dbReference>
<keyword evidence="9" id="KW-0325">Glycoprotein</keyword>
<feature type="transmembrane region" description="Helical" evidence="12">
    <location>
        <begin position="277"/>
        <end position="297"/>
    </location>
</feature>
<evidence type="ECO:0000256" key="2">
    <source>
        <dbReference type="ARBA" id="ARBA00022475"/>
    </source>
</evidence>
<keyword evidence="11" id="KW-0175">Coiled coil</keyword>
<dbReference type="Gene3D" id="2.60.40.10">
    <property type="entry name" value="Immunoglobulins"/>
    <property type="match status" value="2"/>
</dbReference>
<dbReference type="GO" id="GO:0042130">
    <property type="term" value="P:negative regulation of T cell proliferation"/>
    <property type="evidence" value="ECO:0007669"/>
    <property type="project" value="TreeGrafter"/>
</dbReference>
<reference evidence="14 15" key="1">
    <citation type="submission" date="2018-03" db="EMBL/GenBank/DDBJ databases">
        <title>Draft genome sequence of Rohu Carp (Labeo rohita).</title>
        <authorList>
            <person name="Das P."/>
            <person name="Kushwaha B."/>
            <person name="Joshi C.G."/>
            <person name="Kumar D."/>
            <person name="Nagpure N.S."/>
            <person name="Sahoo L."/>
            <person name="Das S.P."/>
            <person name="Bit A."/>
            <person name="Patnaik S."/>
            <person name="Meher P.K."/>
            <person name="Jayasankar P."/>
            <person name="Koringa P.G."/>
            <person name="Patel N.V."/>
            <person name="Hinsu A.T."/>
            <person name="Kumar R."/>
            <person name="Pandey M."/>
            <person name="Agarwal S."/>
            <person name="Srivastava S."/>
            <person name="Singh M."/>
            <person name="Iquebal M.A."/>
            <person name="Jaiswal S."/>
            <person name="Angadi U.B."/>
            <person name="Kumar N."/>
            <person name="Raza M."/>
            <person name="Shah T.M."/>
            <person name="Rai A."/>
            <person name="Jena J.K."/>
        </authorList>
    </citation>
    <scope>NUCLEOTIDE SEQUENCE [LARGE SCALE GENOMIC DNA]</scope>
    <source>
        <strain evidence="14">DASCIFA01</strain>
        <tissue evidence="14">Testis</tissue>
    </source>
</reference>
<dbReference type="SMART" id="SM00409">
    <property type="entry name" value="IG"/>
    <property type="match status" value="2"/>
</dbReference>
<sequence length="614" mass="69893">MREDQQKTLKDKLKLLEEQHEDELKRRRVEWREEYEREKEEMKKKICSETDHSLQHLKVSGSHQSISASVGEDVTLNCSVDSHITPKHIEEVSWRKTDENILVLLYQNNETFSDSSDERYTDRVEFFTAEISKGNFSLRLKSVRTEDKGVYMCQVFAGGLSANATLVLEQLVVLPCYGDEQMEGLKVEWRRADSETLVHLYQDDESRPESQQQDYHNRAHFFTDQIQHGNFSLCLDNLRAKDEGQYTCTVYRNQTSVFSSETNLELRPKDTVFHLQMFLIFCPNMIMFLSFVLWGVSEGSLNESVSCCALYFLRPLMLLWAVPYDHMIKFTGKTKTFIQNCSYDTEYIVLSAVFYSGFITVAVLPVFLTLTRFNWDRTCGKRMHLHGDGAVGDLRVVVFSSEILFTLFLMILLVFEPYLGLTFKKMLYVFGSVGVVLLNSVSLMTELILKAVNGECAVGDLRVVVFSSESLLVFSLLILLLFEPWISDIKCRPFCQKAARTDNVPFPESNQNQDSQLVVWAISADGAAGLRRSRADSLPPVAYFPTPLYVPTFPFLAGAFPAPLAVCVVRQLVVWAISADGAAGLRRSRADSLPPVAYFPTPLYVPTFPFLADS</sequence>
<evidence type="ECO:0000256" key="5">
    <source>
        <dbReference type="ARBA" id="ARBA00022989"/>
    </source>
</evidence>
<dbReference type="GO" id="GO:0071222">
    <property type="term" value="P:cellular response to lipopolysaccharide"/>
    <property type="evidence" value="ECO:0007669"/>
    <property type="project" value="TreeGrafter"/>
</dbReference>
<dbReference type="GO" id="GO:0042102">
    <property type="term" value="P:positive regulation of T cell proliferation"/>
    <property type="evidence" value="ECO:0007669"/>
    <property type="project" value="TreeGrafter"/>
</dbReference>
<comment type="caution">
    <text evidence="14">The sequence shown here is derived from an EMBL/GenBank/DDBJ whole genome shotgun (WGS) entry which is preliminary data.</text>
</comment>
<keyword evidence="8" id="KW-0675">Receptor</keyword>
<evidence type="ECO:0000256" key="10">
    <source>
        <dbReference type="ARBA" id="ARBA00023319"/>
    </source>
</evidence>
<dbReference type="FunFam" id="2.60.40.10:FF:000142">
    <property type="entry name" value="V-set domain-containing T-cell activation inhibitor 1"/>
    <property type="match status" value="2"/>
</dbReference>
<dbReference type="InterPro" id="IPR003599">
    <property type="entry name" value="Ig_sub"/>
</dbReference>
<comment type="subcellular location">
    <subcellularLocation>
        <location evidence="1">Cell membrane</location>
        <topology evidence="1">Single-pass type I membrane protein</topology>
    </subcellularLocation>
</comment>
<feature type="transmembrane region" description="Helical" evidence="12">
    <location>
        <begin position="461"/>
        <end position="482"/>
    </location>
</feature>
<dbReference type="InterPro" id="IPR036179">
    <property type="entry name" value="Ig-like_dom_sf"/>
</dbReference>
<dbReference type="SUPFAM" id="SSF48726">
    <property type="entry name" value="Immunoglobulin"/>
    <property type="match status" value="2"/>
</dbReference>
<dbReference type="Proteomes" id="UP000290572">
    <property type="component" value="Unassembled WGS sequence"/>
</dbReference>
<dbReference type="STRING" id="84645.A0A498NFZ9"/>
<dbReference type="PANTHER" id="PTHR25466:SF14">
    <property type="entry name" value="BUTYROPHILIN SUBFAMILY 2 MEMBER A2-LIKE-RELATED"/>
    <property type="match status" value="1"/>
</dbReference>
<evidence type="ECO:0000256" key="9">
    <source>
        <dbReference type="ARBA" id="ARBA00023180"/>
    </source>
</evidence>
<feature type="domain" description="Ig-like" evidence="13">
    <location>
        <begin position="172"/>
        <end position="265"/>
    </location>
</feature>
<keyword evidence="6 12" id="KW-0472">Membrane</keyword>
<keyword evidence="5 12" id="KW-1133">Transmembrane helix</keyword>
<dbReference type="InterPro" id="IPR013106">
    <property type="entry name" value="Ig_V-set"/>
</dbReference>
<dbReference type="EMBL" id="QBIY01011554">
    <property type="protein sequence ID" value="RXN30667.1"/>
    <property type="molecule type" value="Genomic_DNA"/>
</dbReference>
<protein>
    <submittedName>
        <fullName evidence="14">Butyrophilin 2</fullName>
    </submittedName>
</protein>
<keyword evidence="7" id="KW-1015">Disulfide bond</keyword>
<feature type="domain" description="Ig-like" evidence="13">
    <location>
        <begin position="71"/>
        <end position="167"/>
    </location>
</feature>
<organism evidence="14 15">
    <name type="scientific">Labeo rohita</name>
    <name type="common">Indian major carp</name>
    <name type="synonym">Cyprinus rohita</name>
    <dbReference type="NCBI Taxonomy" id="84645"/>
    <lineage>
        <taxon>Eukaryota</taxon>
        <taxon>Metazoa</taxon>
        <taxon>Chordata</taxon>
        <taxon>Craniata</taxon>
        <taxon>Vertebrata</taxon>
        <taxon>Euteleostomi</taxon>
        <taxon>Actinopterygii</taxon>
        <taxon>Neopterygii</taxon>
        <taxon>Teleostei</taxon>
        <taxon>Ostariophysi</taxon>
        <taxon>Cypriniformes</taxon>
        <taxon>Cyprinidae</taxon>
        <taxon>Labeoninae</taxon>
        <taxon>Labeonini</taxon>
        <taxon>Labeo</taxon>
    </lineage>
</organism>
<gene>
    <name evidence="14" type="ORF">ROHU_017573</name>
</gene>
<evidence type="ECO:0000313" key="14">
    <source>
        <dbReference type="EMBL" id="RXN30667.1"/>
    </source>
</evidence>
<dbReference type="PANTHER" id="PTHR25466">
    <property type="entry name" value="T-LYMPHOCYTE ACTIVATION ANTIGEN"/>
    <property type="match status" value="1"/>
</dbReference>
<dbReference type="InterPro" id="IPR013783">
    <property type="entry name" value="Ig-like_fold"/>
</dbReference>
<evidence type="ECO:0000256" key="11">
    <source>
        <dbReference type="SAM" id="Coils"/>
    </source>
</evidence>
<name>A0A498NFZ9_LABRO</name>
<evidence type="ECO:0000313" key="15">
    <source>
        <dbReference type="Proteomes" id="UP000290572"/>
    </source>
</evidence>
<dbReference type="GO" id="GO:0006955">
    <property type="term" value="P:immune response"/>
    <property type="evidence" value="ECO:0007669"/>
    <property type="project" value="TreeGrafter"/>
</dbReference>
<evidence type="ECO:0000256" key="7">
    <source>
        <dbReference type="ARBA" id="ARBA00023157"/>
    </source>
</evidence>
<keyword evidence="15" id="KW-1185">Reference proteome</keyword>
<proteinExistence type="predicted"/>
<accession>A0A498NFZ9</accession>
<dbReference type="InterPro" id="IPR007110">
    <property type="entry name" value="Ig-like_dom"/>
</dbReference>
<dbReference type="GO" id="GO:0031295">
    <property type="term" value="P:T cell costimulation"/>
    <property type="evidence" value="ECO:0007669"/>
    <property type="project" value="TreeGrafter"/>
</dbReference>
<evidence type="ECO:0000256" key="1">
    <source>
        <dbReference type="ARBA" id="ARBA00004251"/>
    </source>
</evidence>
<dbReference type="InterPro" id="IPR051713">
    <property type="entry name" value="T-cell_Activation_Regulation"/>
</dbReference>
<dbReference type="GO" id="GO:0009897">
    <property type="term" value="C:external side of plasma membrane"/>
    <property type="evidence" value="ECO:0007669"/>
    <property type="project" value="TreeGrafter"/>
</dbReference>
<keyword evidence="4" id="KW-0732">Signal</keyword>
<evidence type="ECO:0000256" key="4">
    <source>
        <dbReference type="ARBA" id="ARBA00022729"/>
    </source>
</evidence>
<feature type="coiled-coil region" evidence="11">
    <location>
        <begin position="6"/>
        <end position="41"/>
    </location>
</feature>
<feature type="transmembrane region" description="Helical" evidence="12">
    <location>
        <begin position="396"/>
        <end position="415"/>
    </location>
</feature>
<evidence type="ECO:0000256" key="12">
    <source>
        <dbReference type="SAM" id="Phobius"/>
    </source>
</evidence>
<dbReference type="Pfam" id="PF07686">
    <property type="entry name" value="V-set"/>
    <property type="match status" value="2"/>
</dbReference>
<evidence type="ECO:0000256" key="6">
    <source>
        <dbReference type="ARBA" id="ARBA00023136"/>
    </source>
</evidence>
<evidence type="ECO:0000256" key="8">
    <source>
        <dbReference type="ARBA" id="ARBA00023170"/>
    </source>
</evidence>
<keyword evidence="10" id="KW-0393">Immunoglobulin domain</keyword>
<evidence type="ECO:0000256" key="3">
    <source>
        <dbReference type="ARBA" id="ARBA00022692"/>
    </source>
</evidence>
<evidence type="ECO:0000259" key="13">
    <source>
        <dbReference type="PROSITE" id="PS50835"/>
    </source>
</evidence>
<dbReference type="GO" id="GO:0007166">
    <property type="term" value="P:cell surface receptor signaling pathway"/>
    <property type="evidence" value="ECO:0007669"/>
    <property type="project" value="TreeGrafter"/>
</dbReference>
<feature type="transmembrane region" description="Helical" evidence="12">
    <location>
        <begin position="427"/>
        <end position="449"/>
    </location>
</feature>
<dbReference type="AlphaFoldDB" id="A0A498NFZ9"/>
<keyword evidence="2" id="KW-1003">Cell membrane</keyword>
<feature type="transmembrane region" description="Helical" evidence="12">
    <location>
        <begin position="347"/>
        <end position="368"/>
    </location>
</feature>
<keyword evidence="3 12" id="KW-0812">Transmembrane</keyword>